<feature type="non-terminal residue" evidence="2">
    <location>
        <position position="1"/>
    </location>
</feature>
<evidence type="ECO:0000313" key="3">
    <source>
        <dbReference type="Proteomes" id="UP000789342"/>
    </source>
</evidence>
<dbReference type="Proteomes" id="UP000789342">
    <property type="component" value="Unassembled WGS sequence"/>
</dbReference>
<evidence type="ECO:0000313" key="2">
    <source>
        <dbReference type="EMBL" id="CAG8638641.1"/>
    </source>
</evidence>
<keyword evidence="3" id="KW-1185">Reference proteome</keyword>
<proteinExistence type="predicted"/>
<sequence length="179" mass="20455">RKVPEDEADSDEQLDEEQVDEILDEIVYEEENVKEKEGYYTGESRSDSESNDDTRSEPRSDSEPDDETRSEESSPAVYFAQIDDSVPLMGRDAEAETDDEKNSGEEKAPGEIVEKIESEGERTEEVVSIEELPTPMETTQEQRVEEKIETLKTDDELDGEQVEQVKEMLRQGQDTQRRG</sequence>
<dbReference type="EMBL" id="CAJVPV010009150">
    <property type="protein sequence ID" value="CAG8638641.1"/>
    <property type="molecule type" value="Genomic_DNA"/>
</dbReference>
<protein>
    <submittedName>
        <fullName evidence="2">9520_t:CDS:1</fullName>
    </submittedName>
</protein>
<accession>A0A9N9DH51</accession>
<feature type="region of interest" description="Disordered" evidence="1">
    <location>
        <begin position="1"/>
        <end position="161"/>
    </location>
</feature>
<feature type="compositionally biased region" description="Acidic residues" evidence="1">
    <location>
        <begin position="1"/>
        <end position="30"/>
    </location>
</feature>
<name>A0A9N9DH51_9GLOM</name>
<feature type="compositionally biased region" description="Basic and acidic residues" evidence="1">
    <location>
        <begin position="140"/>
        <end position="154"/>
    </location>
</feature>
<reference evidence="2" key="1">
    <citation type="submission" date="2021-06" db="EMBL/GenBank/DDBJ databases">
        <authorList>
            <person name="Kallberg Y."/>
            <person name="Tangrot J."/>
            <person name="Rosling A."/>
        </authorList>
    </citation>
    <scope>NUCLEOTIDE SEQUENCE</scope>
    <source>
        <strain evidence="2">CL551</strain>
    </source>
</reference>
<comment type="caution">
    <text evidence="2">The sequence shown here is derived from an EMBL/GenBank/DDBJ whole genome shotgun (WGS) entry which is preliminary data.</text>
</comment>
<gene>
    <name evidence="2" type="ORF">AMORRO_LOCUS9415</name>
</gene>
<organism evidence="2 3">
    <name type="scientific">Acaulospora morrowiae</name>
    <dbReference type="NCBI Taxonomy" id="94023"/>
    <lineage>
        <taxon>Eukaryota</taxon>
        <taxon>Fungi</taxon>
        <taxon>Fungi incertae sedis</taxon>
        <taxon>Mucoromycota</taxon>
        <taxon>Glomeromycotina</taxon>
        <taxon>Glomeromycetes</taxon>
        <taxon>Diversisporales</taxon>
        <taxon>Acaulosporaceae</taxon>
        <taxon>Acaulospora</taxon>
    </lineage>
</organism>
<dbReference type="AlphaFoldDB" id="A0A9N9DH51"/>
<evidence type="ECO:0000256" key="1">
    <source>
        <dbReference type="SAM" id="MobiDB-lite"/>
    </source>
</evidence>
<feature type="compositionally biased region" description="Basic and acidic residues" evidence="1">
    <location>
        <begin position="31"/>
        <end position="62"/>
    </location>
</feature>
<feature type="compositionally biased region" description="Basic and acidic residues" evidence="1">
    <location>
        <begin position="100"/>
        <end position="125"/>
    </location>
</feature>